<feature type="transmembrane region" description="Helical" evidence="1">
    <location>
        <begin position="68"/>
        <end position="89"/>
    </location>
</feature>
<keyword evidence="1" id="KW-0472">Membrane</keyword>
<dbReference type="RefSeq" id="WP_285974929.1">
    <property type="nucleotide sequence ID" value="NZ_CP127221.1"/>
</dbReference>
<feature type="transmembrane region" description="Helical" evidence="1">
    <location>
        <begin position="38"/>
        <end position="56"/>
    </location>
</feature>
<gene>
    <name evidence="2" type="ORF">QQX03_06380</name>
</gene>
<protein>
    <recommendedName>
        <fullName evidence="4">Pyridoxal phosphate biosynthetic protein</fullName>
    </recommendedName>
</protein>
<evidence type="ECO:0000313" key="3">
    <source>
        <dbReference type="Proteomes" id="UP001231445"/>
    </source>
</evidence>
<evidence type="ECO:0008006" key="4">
    <source>
        <dbReference type="Google" id="ProtNLM"/>
    </source>
</evidence>
<keyword evidence="1" id="KW-1133">Transmembrane helix</keyword>
<reference evidence="2 3" key="1">
    <citation type="submission" date="2023-06" db="EMBL/GenBank/DDBJ databases">
        <title>Altererythrobacter rubellus NBRC 112769 genome.</title>
        <authorList>
            <person name="Zhang K."/>
        </authorList>
    </citation>
    <scope>NUCLEOTIDE SEQUENCE [LARGE SCALE GENOMIC DNA]</scope>
    <source>
        <strain evidence="2 3">NBRC 112769</strain>
    </source>
</reference>
<dbReference type="KEGG" id="arue:QQX03_06380"/>
<accession>A0A9Y2F429</accession>
<feature type="transmembrane region" description="Helical" evidence="1">
    <location>
        <begin position="12"/>
        <end position="32"/>
    </location>
</feature>
<dbReference type="EMBL" id="CP127221">
    <property type="protein sequence ID" value="WIW94613.1"/>
    <property type="molecule type" value="Genomic_DNA"/>
</dbReference>
<name>A0A9Y2F429_9SPHN</name>
<keyword evidence="1" id="KW-0812">Transmembrane</keyword>
<dbReference type="Proteomes" id="UP001231445">
    <property type="component" value="Chromosome"/>
</dbReference>
<organism evidence="2 3">
    <name type="scientific">Altererythrobacter rubellus</name>
    <dbReference type="NCBI Taxonomy" id="2173831"/>
    <lineage>
        <taxon>Bacteria</taxon>
        <taxon>Pseudomonadati</taxon>
        <taxon>Pseudomonadota</taxon>
        <taxon>Alphaproteobacteria</taxon>
        <taxon>Sphingomonadales</taxon>
        <taxon>Erythrobacteraceae</taxon>
        <taxon>Altererythrobacter</taxon>
    </lineage>
</organism>
<keyword evidence="3" id="KW-1185">Reference proteome</keyword>
<sequence>MSSEQAQVTSAQFGWFLAGALSFVLSIALLGYSLWTGIALSFAILWPLLQIFGYGMTLKMAKGDPAHYLVKTQVILHWMIVFLLAAMILRGGS</sequence>
<dbReference type="AlphaFoldDB" id="A0A9Y2F429"/>
<proteinExistence type="predicted"/>
<evidence type="ECO:0000313" key="2">
    <source>
        <dbReference type="EMBL" id="WIW94613.1"/>
    </source>
</evidence>
<evidence type="ECO:0000256" key="1">
    <source>
        <dbReference type="SAM" id="Phobius"/>
    </source>
</evidence>